<evidence type="ECO:0000313" key="7">
    <source>
        <dbReference type="Proteomes" id="UP001162881"/>
    </source>
</evidence>
<proteinExistence type="inferred from homology"/>
<evidence type="ECO:0000259" key="5">
    <source>
        <dbReference type="SMART" id="SM00903"/>
    </source>
</evidence>
<protein>
    <submittedName>
        <fullName evidence="6">Flavin reductase family protein</fullName>
    </submittedName>
</protein>
<dbReference type="SUPFAM" id="SSF50475">
    <property type="entry name" value="FMN-binding split barrel"/>
    <property type="match status" value="1"/>
</dbReference>
<comment type="caution">
    <text evidence="6">The sequence shown here is derived from an EMBL/GenBank/DDBJ whole genome shotgun (WGS) entry which is preliminary data.</text>
</comment>
<evidence type="ECO:0000256" key="2">
    <source>
        <dbReference type="ARBA" id="ARBA00022630"/>
    </source>
</evidence>
<dbReference type="Proteomes" id="UP001162881">
    <property type="component" value="Unassembled WGS sequence"/>
</dbReference>
<keyword evidence="7" id="KW-1185">Reference proteome</keyword>
<dbReference type="InterPro" id="IPR002563">
    <property type="entry name" value="Flavin_Rdtase-like_dom"/>
</dbReference>
<evidence type="ECO:0000313" key="6">
    <source>
        <dbReference type="EMBL" id="MCJ2182440.1"/>
    </source>
</evidence>
<keyword evidence="2" id="KW-0285">Flavoprotein</keyword>
<comment type="cofactor">
    <cofactor evidence="1">
        <name>FMN</name>
        <dbReference type="ChEBI" id="CHEBI:58210"/>
    </cofactor>
</comment>
<keyword evidence="3" id="KW-0288">FMN</keyword>
<evidence type="ECO:0000256" key="4">
    <source>
        <dbReference type="ARBA" id="ARBA00038054"/>
    </source>
</evidence>
<dbReference type="RefSeq" id="WP_244018372.1">
    <property type="nucleotide sequence ID" value="NZ_JALHLF010000017.1"/>
</dbReference>
<dbReference type="InterPro" id="IPR012349">
    <property type="entry name" value="Split_barrel_FMN-bd"/>
</dbReference>
<dbReference type="PANTHER" id="PTHR33798">
    <property type="entry name" value="FLAVOPROTEIN OXYGENASE"/>
    <property type="match status" value="1"/>
</dbReference>
<dbReference type="PANTHER" id="PTHR33798:SF5">
    <property type="entry name" value="FLAVIN REDUCTASE LIKE DOMAIN-CONTAINING PROTEIN"/>
    <property type="match status" value="1"/>
</dbReference>
<comment type="similarity">
    <text evidence="4">Belongs to the flavoredoxin family.</text>
</comment>
<name>A0ABT0BBK2_9SPHN</name>
<evidence type="ECO:0000256" key="3">
    <source>
        <dbReference type="ARBA" id="ARBA00022643"/>
    </source>
</evidence>
<dbReference type="Gene3D" id="2.30.110.10">
    <property type="entry name" value="Electron Transport, Fmn-binding Protein, Chain A"/>
    <property type="match status" value="1"/>
</dbReference>
<dbReference type="Pfam" id="PF01613">
    <property type="entry name" value="Flavin_Reduct"/>
    <property type="match status" value="1"/>
</dbReference>
<dbReference type="EMBL" id="JALHLF010000017">
    <property type="protein sequence ID" value="MCJ2182440.1"/>
    <property type="molecule type" value="Genomic_DNA"/>
</dbReference>
<reference evidence="6" key="1">
    <citation type="submission" date="2022-03" db="EMBL/GenBank/DDBJ databases">
        <title>Identification of a novel bacterium isolated from mangrove sediments.</title>
        <authorList>
            <person name="Pan X."/>
        </authorList>
    </citation>
    <scope>NUCLEOTIDE SEQUENCE</scope>
    <source>
        <strain evidence="6">B1949</strain>
    </source>
</reference>
<organism evidence="6 7">
    <name type="scientific">Novosphingobium organovorum</name>
    <dbReference type="NCBI Taxonomy" id="2930092"/>
    <lineage>
        <taxon>Bacteria</taxon>
        <taxon>Pseudomonadati</taxon>
        <taxon>Pseudomonadota</taxon>
        <taxon>Alphaproteobacteria</taxon>
        <taxon>Sphingomonadales</taxon>
        <taxon>Sphingomonadaceae</taxon>
        <taxon>Novosphingobium</taxon>
    </lineage>
</organism>
<sequence>MEFDFSQLSPPDRYKLMGSSVCPRPIAWVTTLNEDGSVNTAPYSFFNVMSAEPPLLALGMMRKPDMDFKDTPANIRRTGEFVVNLVNEENAEAMNFTCIDSPPGFDELAAAGLETAPSSAVAPPRIASAPVSMECRTFETVETTHSTIVLGQILRFHIGDRFVNPDNLHVDALPMGLVARMHGAGWYTRATDLFQMTRPVFAQWQADQEQAEQASAQD</sequence>
<evidence type="ECO:0000256" key="1">
    <source>
        <dbReference type="ARBA" id="ARBA00001917"/>
    </source>
</evidence>
<dbReference type="SMART" id="SM00903">
    <property type="entry name" value="Flavin_Reduct"/>
    <property type="match status" value="1"/>
</dbReference>
<feature type="domain" description="Flavin reductase like" evidence="5">
    <location>
        <begin position="19"/>
        <end position="164"/>
    </location>
</feature>
<accession>A0ABT0BBK2</accession>
<gene>
    <name evidence="6" type="ORF">MTR62_06965</name>
</gene>